<proteinExistence type="inferred from homology"/>
<evidence type="ECO:0000256" key="3">
    <source>
        <dbReference type="ARBA" id="ARBA00023015"/>
    </source>
</evidence>
<gene>
    <name evidence="7" type="ordered locus">MLP_09800</name>
</gene>
<dbReference type="Pfam" id="PF00392">
    <property type="entry name" value="GntR"/>
    <property type="match status" value="1"/>
</dbReference>
<dbReference type="PANTHER" id="PTHR46577:SF1">
    <property type="entry name" value="HTH-TYPE TRANSCRIPTIONAL REGULATORY PROTEIN GABR"/>
    <property type="match status" value="1"/>
</dbReference>
<dbReference type="Gene3D" id="1.10.10.10">
    <property type="entry name" value="Winged helix-like DNA-binding domain superfamily/Winged helix DNA-binding domain"/>
    <property type="match status" value="1"/>
</dbReference>
<evidence type="ECO:0000256" key="2">
    <source>
        <dbReference type="ARBA" id="ARBA00022898"/>
    </source>
</evidence>
<dbReference type="InterPro" id="IPR036388">
    <property type="entry name" value="WH-like_DNA-bd_sf"/>
</dbReference>
<dbReference type="eggNOG" id="COG1167">
    <property type="taxonomic scope" value="Bacteria"/>
</dbReference>
<evidence type="ECO:0000256" key="4">
    <source>
        <dbReference type="ARBA" id="ARBA00023125"/>
    </source>
</evidence>
<accession>F5XMS1</accession>
<dbReference type="InterPro" id="IPR036390">
    <property type="entry name" value="WH_DNA-bd_sf"/>
</dbReference>
<protein>
    <submittedName>
        <fullName evidence="7">GntR family transcriptional regulator</fullName>
    </submittedName>
</protein>
<dbReference type="InterPro" id="IPR051446">
    <property type="entry name" value="HTH_trans_reg/aminotransferase"/>
</dbReference>
<dbReference type="GO" id="GO:0030170">
    <property type="term" value="F:pyridoxal phosphate binding"/>
    <property type="evidence" value="ECO:0007669"/>
    <property type="project" value="InterPro"/>
</dbReference>
<reference evidence="7 8" key="1">
    <citation type="submission" date="2011-05" db="EMBL/GenBank/DDBJ databases">
        <title>Whole genome sequence of Microlunatus phosphovorus NM-1.</title>
        <authorList>
            <person name="Hosoyama A."/>
            <person name="Sasaki K."/>
            <person name="Harada T."/>
            <person name="Igarashi R."/>
            <person name="Kawakoshi A."/>
            <person name="Sasagawa M."/>
            <person name="Fukada J."/>
            <person name="Nakamura S."/>
            <person name="Katano Y."/>
            <person name="Hanada S."/>
            <person name="Kamagata Y."/>
            <person name="Nakamura N."/>
            <person name="Yamazaki S."/>
            <person name="Fujita N."/>
        </authorList>
    </citation>
    <scope>NUCLEOTIDE SEQUENCE [LARGE SCALE GENOMIC DNA]</scope>
    <source>
        <strain evidence="8">ATCC 700054 / DSM 10555 / JCM 9379 / NBRC 101784 / NCIMB 13414 / VKM Ac-1990 / NM-1</strain>
    </source>
</reference>
<keyword evidence="5" id="KW-0804">Transcription</keyword>
<dbReference type="Gene3D" id="3.40.640.10">
    <property type="entry name" value="Type I PLP-dependent aspartate aminotransferase-like (Major domain)"/>
    <property type="match status" value="1"/>
</dbReference>
<dbReference type="SUPFAM" id="SSF53383">
    <property type="entry name" value="PLP-dependent transferases"/>
    <property type="match status" value="1"/>
</dbReference>
<dbReference type="InterPro" id="IPR015424">
    <property type="entry name" value="PyrdxlP-dep_Trfase"/>
</dbReference>
<dbReference type="STRING" id="1032480.MLP_09800"/>
<keyword evidence="4" id="KW-0238">DNA-binding</keyword>
<evidence type="ECO:0000256" key="1">
    <source>
        <dbReference type="ARBA" id="ARBA00005384"/>
    </source>
</evidence>
<dbReference type="HOGENOM" id="CLU_017584_0_1_11"/>
<keyword evidence="2" id="KW-0663">Pyridoxal phosphate</keyword>
<dbReference type="GO" id="GO:0003700">
    <property type="term" value="F:DNA-binding transcription factor activity"/>
    <property type="evidence" value="ECO:0007669"/>
    <property type="project" value="InterPro"/>
</dbReference>
<dbReference type="InterPro" id="IPR000524">
    <property type="entry name" value="Tscrpt_reg_HTH_GntR"/>
</dbReference>
<dbReference type="InterPro" id="IPR004839">
    <property type="entry name" value="Aminotransferase_I/II_large"/>
</dbReference>
<organism evidence="7 8">
    <name type="scientific">Microlunatus phosphovorus (strain ATCC 700054 / DSM 10555 / JCM 9379 / NBRC 101784 / NCIMB 13414 / VKM Ac-1990 / NM-1)</name>
    <dbReference type="NCBI Taxonomy" id="1032480"/>
    <lineage>
        <taxon>Bacteria</taxon>
        <taxon>Bacillati</taxon>
        <taxon>Actinomycetota</taxon>
        <taxon>Actinomycetes</taxon>
        <taxon>Propionibacteriales</taxon>
        <taxon>Propionibacteriaceae</taxon>
        <taxon>Microlunatus</taxon>
    </lineage>
</organism>
<dbReference type="SMART" id="SM00345">
    <property type="entry name" value="HTH_GNTR"/>
    <property type="match status" value="1"/>
</dbReference>
<dbReference type="SUPFAM" id="SSF46785">
    <property type="entry name" value="Winged helix' DNA-binding domain"/>
    <property type="match status" value="1"/>
</dbReference>
<dbReference type="PROSITE" id="PS50949">
    <property type="entry name" value="HTH_GNTR"/>
    <property type="match status" value="1"/>
</dbReference>
<dbReference type="KEGG" id="mph:MLP_09800"/>
<evidence type="ECO:0000313" key="8">
    <source>
        <dbReference type="Proteomes" id="UP000007947"/>
    </source>
</evidence>
<name>F5XMS1_MICPN</name>
<keyword evidence="8" id="KW-1185">Reference proteome</keyword>
<dbReference type="Proteomes" id="UP000007947">
    <property type="component" value="Chromosome"/>
</dbReference>
<dbReference type="EMBL" id="AP012204">
    <property type="protein sequence ID" value="BAK33994.1"/>
    <property type="molecule type" value="Genomic_DNA"/>
</dbReference>
<dbReference type="GO" id="GO:0003677">
    <property type="term" value="F:DNA binding"/>
    <property type="evidence" value="ECO:0007669"/>
    <property type="project" value="UniProtKB-KW"/>
</dbReference>
<sequence length="477" mass="51391">MELFLDPGDPRPRASQLYDQLRDAIADGRLDPGDRLTPSRIVARELGVSRSTVTEAYGRLGAEGYIEGRAGGGSVVAAAPGPVRSRPVSAALQPTARAAAVEPYAEFADVAATYDCRPGRVDPTLFPMAAWRRCMMAALDGSPGQYGDPAGSPDLRAALAHWVVRSRGVAAIAEQIFVTAGAGHAIDLVARVLLEPGDTVALEEPGYPVVAALLRSQGLRVVGIPVDDEGIVVDALPAEARLVYVTPSHQFPLGMVMSRRRRFALLDWATANGAAVIEDDYDSEFRYTARPLEPLQRLDRDGRVLYVGTFAKTLSAGLRLGFLVAPASLLSALRAIRQVSDWCPPTTTQAALTGFIAGGHLDRHLRRARTVYTERHRLMWETMGELLPAGYRRLPAVAGLHLTVRADHSARTEVPETRRALRRQGLLFSPLEPSYQFSEPAVGYLLGFAGVPTPHVVPAVRAFTTVLSEAGQPTESV</sequence>
<dbReference type="InterPro" id="IPR015421">
    <property type="entry name" value="PyrdxlP-dep_Trfase_major"/>
</dbReference>
<dbReference type="AlphaFoldDB" id="F5XMS1"/>
<evidence type="ECO:0000313" key="7">
    <source>
        <dbReference type="EMBL" id="BAK33994.1"/>
    </source>
</evidence>
<keyword evidence="3" id="KW-0805">Transcription regulation</keyword>
<evidence type="ECO:0000256" key="5">
    <source>
        <dbReference type="ARBA" id="ARBA00023163"/>
    </source>
</evidence>
<dbReference type="RefSeq" id="WP_013861877.1">
    <property type="nucleotide sequence ID" value="NC_015635.1"/>
</dbReference>
<dbReference type="CDD" id="cd07377">
    <property type="entry name" value="WHTH_GntR"/>
    <property type="match status" value="1"/>
</dbReference>
<evidence type="ECO:0000259" key="6">
    <source>
        <dbReference type="PROSITE" id="PS50949"/>
    </source>
</evidence>
<dbReference type="PANTHER" id="PTHR46577">
    <property type="entry name" value="HTH-TYPE TRANSCRIPTIONAL REGULATORY PROTEIN GABR"/>
    <property type="match status" value="1"/>
</dbReference>
<feature type="domain" description="HTH gntR-type" evidence="6">
    <location>
        <begin position="11"/>
        <end position="79"/>
    </location>
</feature>
<comment type="similarity">
    <text evidence="1">In the C-terminal section; belongs to the class-I pyridoxal-phosphate-dependent aminotransferase family.</text>
</comment>
<dbReference type="Pfam" id="PF00155">
    <property type="entry name" value="Aminotran_1_2"/>
    <property type="match status" value="1"/>
</dbReference>
<dbReference type="CDD" id="cd00609">
    <property type="entry name" value="AAT_like"/>
    <property type="match status" value="1"/>
</dbReference>